<name>A0A5N6J2S9_9EURO</name>
<reference evidence="1 2" key="1">
    <citation type="submission" date="2019-04" db="EMBL/GenBank/DDBJ databases">
        <title>Fungal friends and foes A comparative genomics study of 23 Aspergillus species from section Flavi.</title>
        <authorList>
            <consortium name="DOE Joint Genome Institute"/>
            <person name="Kjaerbolling I."/>
            <person name="Vesth T.C."/>
            <person name="Frisvad J.C."/>
            <person name="Nybo J.L."/>
            <person name="Theobald S."/>
            <person name="Kildgaard S."/>
            <person name="Petersen T.I."/>
            <person name="Kuo A."/>
            <person name="Sato A."/>
            <person name="Lyhne E.K."/>
            <person name="Kogle M.E."/>
            <person name="Wiebenga A."/>
            <person name="Kun R.S."/>
            <person name="Lubbers R.J."/>
            <person name="Makela M.R."/>
            <person name="Barry K."/>
            <person name="Chovatia M."/>
            <person name="Clum A."/>
            <person name="Daum C."/>
            <person name="Haridas S."/>
            <person name="He G."/>
            <person name="LaButti K."/>
            <person name="Lipzen A."/>
            <person name="Mondo S."/>
            <person name="Pangilinan J."/>
            <person name="Riley R."/>
            <person name="Salamov A."/>
            <person name="Simmons B.A."/>
            <person name="Magnuson J.K."/>
            <person name="Henrissat B."/>
            <person name="Mortensen U.H."/>
            <person name="Larsen T.O."/>
            <person name="De vries R.P."/>
            <person name="Grigoriev I.V."/>
            <person name="Machida M."/>
            <person name="Baker S.E."/>
            <person name="Andersen M.R."/>
        </authorList>
    </citation>
    <scope>NUCLEOTIDE SEQUENCE [LARGE SCALE GENOMIC DNA]</scope>
    <source>
        <strain evidence="1 2">CBS 117635</strain>
    </source>
</reference>
<proteinExistence type="predicted"/>
<dbReference type="AlphaFoldDB" id="A0A5N6J2S9"/>
<dbReference type="EMBL" id="ML732800">
    <property type="protein sequence ID" value="KAB8272968.1"/>
    <property type="molecule type" value="Genomic_DNA"/>
</dbReference>
<gene>
    <name evidence="1" type="ORF">BDV30DRAFT_239051</name>
</gene>
<dbReference type="Proteomes" id="UP000326289">
    <property type="component" value="Unassembled WGS sequence"/>
</dbReference>
<sequence length="103" mass="11768">MARLCLSSDMLCECCPFPEAIRGQYGPPQSPSWVIDDHGVLIARICFQNFAELNKVNSDPESQALQMSEESFVNRVYTMVSLFWLERYVDEGMVVPGLRLMKM</sequence>
<keyword evidence="2" id="KW-1185">Reference proteome</keyword>
<organism evidence="1 2">
    <name type="scientific">Aspergillus minisclerotigenes</name>
    <dbReference type="NCBI Taxonomy" id="656917"/>
    <lineage>
        <taxon>Eukaryota</taxon>
        <taxon>Fungi</taxon>
        <taxon>Dikarya</taxon>
        <taxon>Ascomycota</taxon>
        <taxon>Pezizomycotina</taxon>
        <taxon>Eurotiomycetes</taxon>
        <taxon>Eurotiomycetidae</taxon>
        <taxon>Eurotiales</taxon>
        <taxon>Aspergillaceae</taxon>
        <taxon>Aspergillus</taxon>
        <taxon>Aspergillus subgen. Circumdati</taxon>
    </lineage>
</organism>
<evidence type="ECO:0000313" key="1">
    <source>
        <dbReference type="EMBL" id="KAB8272968.1"/>
    </source>
</evidence>
<evidence type="ECO:0000313" key="2">
    <source>
        <dbReference type="Proteomes" id="UP000326289"/>
    </source>
</evidence>
<protein>
    <submittedName>
        <fullName evidence="1">Uncharacterized protein</fullName>
    </submittedName>
</protein>
<accession>A0A5N6J2S9</accession>